<dbReference type="Proteomes" id="UP001329430">
    <property type="component" value="Chromosome 2"/>
</dbReference>
<dbReference type="PANTHER" id="PTHR10609">
    <property type="entry name" value="BIOTINIDASE-RELATED"/>
    <property type="match status" value="1"/>
</dbReference>
<comment type="similarity">
    <text evidence="1">Belongs to the carbon-nitrogen hydrolase superfamily. BTD/VNN family.</text>
</comment>
<dbReference type="AlphaFoldDB" id="A0AAN7ZN38"/>
<dbReference type="Pfam" id="PF19018">
    <property type="entry name" value="Vanin_C"/>
    <property type="match status" value="1"/>
</dbReference>
<evidence type="ECO:0000256" key="1">
    <source>
        <dbReference type="ARBA" id="ARBA00008225"/>
    </source>
</evidence>
<organism evidence="5 6">
    <name type="scientific">Pyrocoelia pectoralis</name>
    <dbReference type="NCBI Taxonomy" id="417401"/>
    <lineage>
        <taxon>Eukaryota</taxon>
        <taxon>Metazoa</taxon>
        <taxon>Ecdysozoa</taxon>
        <taxon>Arthropoda</taxon>
        <taxon>Hexapoda</taxon>
        <taxon>Insecta</taxon>
        <taxon>Pterygota</taxon>
        <taxon>Neoptera</taxon>
        <taxon>Endopterygota</taxon>
        <taxon>Coleoptera</taxon>
        <taxon>Polyphaga</taxon>
        <taxon>Elateriformia</taxon>
        <taxon>Elateroidea</taxon>
        <taxon>Lampyridae</taxon>
        <taxon>Lampyrinae</taxon>
        <taxon>Pyrocoelia</taxon>
    </lineage>
</organism>
<dbReference type="GO" id="GO:0016787">
    <property type="term" value="F:hydrolase activity"/>
    <property type="evidence" value="ECO:0007669"/>
    <property type="project" value="UniProtKB-KW"/>
</dbReference>
<dbReference type="InterPro" id="IPR040154">
    <property type="entry name" value="Biotinidase/VNN"/>
</dbReference>
<dbReference type="InterPro" id="IPR043957">
    <property type="entry name" value="Vanin_C"/>
</dbReference>
<evidence type="ECO:0000313" key="5">
    <source>
        <dbReference type="EMBL" id="KAK5648607.1"/>
    </source>
</evidence>
<protein>
    <recommendedName>
        <fullName evidence="4">CN hydrolase domain-containing protein</fullName>
    </recommendedName>
</protein>
<dbReference type="SUPFAM" id="SSF56317">
    <property type="entry name" value="Carbon-nitrogen hydrolase"/>
    <property type="match status" value="1"/>
</dbReference>
<keyword evidence="3" id="KW-0732">Signal</keyword>
<dbReference type="EMBL" id="JAVRBK010000002">
    <property type="protein sequence ID" value="KAK5648607.1"/>
    <property type="molecule type" value="Genomic_DNA"/>
</dbReference>
<evidence type="ECO:0000256" key="3">
    <source>
        <dbReference type="SAM" id="SignalP"/>
    </source>
</evidence>
<evidence type="ECO:0000313" key="6">
    <source>
        <dbReference type="Proteomes" id="UP001329430"/>
    </source>
</evidence>
<reference evidence="5 6" key="1">
    <citation type="journal article" date="2024" name="Insects">
        <title>An Improved Chromosome-Level Genome Assembly of the Firefly Pyrocoelia pectoralis.</title>
        <authorList>
            <person name="Fu X."/>
            <person name="Meyer-Rochow V.B."/>
            <person name="Ballantyne L."/>
            <person name="Zhu X."/>
        </authorList>
    </citation>
    <scope>NUCLEOTIDE SEQUENCE [LARGE SCALE GENOMIC DNA]</scope>
    <source>
        <strain evidence="5">XCY_ONT2</strain>
    </source>
</reference>
<dbReference type="PANTHER" id="PTHR10609:SF14">
    <property type="entry name" value="BIOTINIDASE"/>
    <property type="match status" value="1"/>
</dbReference>
<evidence type="ECO:0000259" key="4">
    <source>
        <dbReference type="PROSITE" id="PS50263"/>
    </source>
</evidence>
<dbReference type="InterPro" id="IPR036526">
    <property type="entry name" value="C-N_Hydrolase_sf"/>
</dbReference>
<evidence type="ECO:0000256" key="2">
    <source>
        <dbReference type="ARBA" id="ARBA00022801"/>
    </source>
</evidence>
<gene>
    <name evidence="5" type="ORF">RI129_003499</name>
</gene>
<keyword evidence="2" id="KW-0378">Hydrolase</keyword>
<proteinExistence type="inferred from homology"/>
<dbReference type="PROSITE" id="PS50263">
    <property type="entry name" value="CN_HYDROLASE"/>
    <property type="match status" value="1"/>
</dbReference>
<feature type="signal peptide" evidence="3">
    <location>
        <begin position="1"/>
        <end position="18"/>
    </location>
</feature>
<feature type="domain" description="CN hydrolase" evidence="4">
    <location>
        <begin position="22"/>
        <end position="285"/>
    </location>
</feature>
<sequence length="491" mass="54877">MHLFYVLLGQIFLQFVYGHDTYRAAVVEYAPKLTASTPEARVMDNVHKYVEFIEEAATKKRVDIILFAENGLTGMDIDTEHIDDMSTEVPDPTLFLSPCSSPSNYSEALVVLSCTAQMHKLYVVVNLIERFVHNSSQKFYYNTNIVFDRRGVVISRFRKINLFFEDYITPGNDIATFKSDFGVTFGMFICNDILFKYPSLEILADNRITDILYSVAWFSEIPFLGALSVQHGYAITNGVNLLASGHARPSFYNGGSGIYLANGSVANVYISGTPISKMLIADVHKGHRRSSPGSCQSAVSLSNNHKDVTRDISGFNTIKENMVNYTFKSLDITQSEIFESLCSTKDSCCSINITSKRTNFDLNYVYKLAVFKGGRYIATDTIGSRSCGLIACLNHDNDSCGKRNSNRLSGIIFEKIVLKGTFQNIRDGQDRPATLNYNLEPIGDYTFCKKEINKDAVEIILSITKPQTDLLTFGIFGRDFNSDNKGTGVFE</sequence>
<feature type="chain" id="PRO_5043037690" description="CN hydrolase domain-containing protein" evidence="3">
    <location>
        <begin position="19"/>
        <end position="491"/>
    </location>
</feature>
<dbReference type="Gene3D" id="3.60.110.10">
    <property type="entry name" value="Carbon-nitrogen hydrolase"/>
    <property type="match status" value="1"/>
</dbReference>
<name>A0AAN7ZN38_9COLE</name>
<dbReference type="Pfam" id="PF00795">
    <property type="entry name" value="CN_hydrolase"/>
    <property type="match status" value="1"/>
</dbReference>
<accession>A0AAN7ZN38</accession>
<dbReference type="InterPro" id="IPR003010">
    <property type="entry name" value="C-N_Hydrolase"/>
</dbReference>
<keyword evidence="6" id="KW-1185">Reference proteome</keyword>
<comment type="caution">
    <text evidence="5">The sequence shown here is derived from an EMBL/GenBank/DDBJ whole genome shotgun (WGS) entry which is preliminary data.</text>
</comment>